<evidence type="ECO:0000256" key="4">
    <source>
        <dbReference type="SAM" id="Phobius"/>
    </source>
</evidence>
<keyword evidence="6" id="KW-0418">Kinase</keyword>
<dbReference type="Gene3D" id="3.80.10.10">
    <property type="entry name" value="Ribonuclease Inhibitor"/>
    <property type="match status" value="1"/>
</dbReference>
<dbReference type="AlphaFoldDB" id="G7I571"/>
<keyword evidence="8" id="KW-1185">Reference proteome</keyword>
<keyword evidence="4" id="KW-0812">Transmembrane</keyword>
<dbReference type="GO" id="GO:0016301">
    <property type="term" value="F:kinase activity"/>
    <property type="evidence" value="ECO:0007669"/>
    <property type="project" value="UniProtKB-KW"/>
</dbReference>
<dbReference type="Pfam" id="PF00560">
    <property type="entry name" value="LRR_1"/>
    <property type="match status" value="1"/>
</dbReference>
<evidence type="ECO:0000259" key="5">
    <source>
        <dbReference type="Pfam" id="PF08263"/>
    </source>
</evidence>
<gene>
    <name evidence="6" type="ordered locus">MTR_1g009240</name>
</gene>
<keyword evidence="1" id="KW-0433">Leucine-rich repeat</keyword>
<keyword evidence="2" id="KW-0677">Repeat</keyword>
<evidence type="ECO:0000256" key="1">
    <source>
        <dbReference type="ARBA" id="ARBA00022614"/>
    </source>
</evidence>
<dbReference type="InterPro" id="IPR032675">
    <property type="entry name" value="LRR_dom_sf"/>
</dbReference>
<feature type="region of interest" description="Disordered" evidence="3">
    <location>
        <begin position="210"/>
        <end position="235"/>
    </location>
</feature>
<dbReference type="Proteomes" id="UP000002051">
    <property type="component" value="Unassembled WGS sequence"/>
</dbReference>
<dbReference type="eggNOG" id="ENOG502QUJJ">
    <property type="taxonomic scope" value="Eukaryota"/>
</dbReference>
<reference evidence="6 8" key="2">
    <citation type="journal article" date="2014" name="BMC Genomics">
        <title>An improved genome release (version Mt4.0) for the model legume Medicago truncatula.</title>
        <authorList>
            <person name="Tang H."/>
            <person name="Krishnakumar V."/>
            <person name="Bidwell S."/>
            <person name="Rosen B."/>
            <person name="Chan A."/>
            <person name="Zhou S."/>
            <person name="Gentzbittel L."/>
            <person name="Childs K.L."/>
            <person name="Yandell M."/>
            <person name="Gundlach H."/>
            <person name="Mayer K.F."/>
            <person name="Schwartz D.C."/>
            <person name="Town C.D."/>
        </authorList>
    </citation>
    <scope>GENOME REANNOTATION</scope>
    <source>
        <strain evidence="7 8">cv. Jemalong A17</strain>
    </source>
</reference>
<feature type="transmembrane region" description="Helical" evidence="4">
    <location>
        <begin position="7"/>
        <end position="25"/>
    </location>
</feature>
<dbReference type="InterPro" id="IPR046959">
    <property type="entry name" value="PRK1-6/SRF4-like"/>
</dbReference>
<protein>
    <submittedName>
        <fullName evidence="6">LRR receptor-like kinase</fullName>
    </submittedName>
</protein>
<dbReference type="PANTHER" id="PTHR48007:SF67">
    <property type="entry name" value="POLLEN RECEPTOR-LIKE KINASE 1"/>
    <property type="match status" value="1"/>
</dbReference>
<dbReference type="InterPro" id="IPR013210">
    <property type="entry name" value="LRR_N_plant-typ"/>
</dbReference>
<proteinExistence type="predicted"/>
<evidence type="ECO:0000256" key="2">
    <source>
        <dbReference type="ARBA" id="ARBA00022737"/>
    </source>
</evidence>
<keyword evidence="4" id="KW-0472">Membrane</keyword>
<keyword evidence="6" id="KW-0675">Receptor</keyword>
<evidence type="ECO:0000256" key="3">
    <source>
        <dbReference type="SAM" id="MobiDB-lite"/>
    </source>
</evidence>
<dbReference type="HOGENOM" id="CLU_000288_18_9_1"/>
<reference evidence="7" key="3">
    <citation type="submission" date="2015-04" db="UniProtKB">
        <authorList>
            <consortium name="EnsemblPlants"/>
        </authorList>
    </citation>
    <scope>IDENTIFICATION</scope>
    <source>
        <strain evidence="7">cv. Jemalong A17</strain>
    </source>
</reference>
<evidence type="ECO:0000313" key="6">
    <source>
        <dbReference type="EMBL" id="AES58872.1"/>
    </source>
</evidence>
<reference evidence="6 8" key="1">
    <citation type="journal article" date="2011" name="Nature">
        <title>The Medicago genome provides insight into the evolution of rhizobial symbioses.</title>
        <authorList>
            <person name="Young N.D."/>
            <person name="Debelle F."/>
            <person name="Oldroyd G.E."/>
            <person name="Geurts R."/>
            <person name="Cannon S.B."/>
            <person name="Udvardi M.K."/>
            <person name="Benedito V.A."/>
            <person name="Mayer K.F."/>
            <person name="Gouzy J."/>
            <person name="Schoof H."/>
            <person name="Van de Peer Y."/>
            <person name="Proost S."/>
            <person name="Cook D.R."/>
            <person name="Meyers B.C."/>
            <person name="Spannagl M."/>
            <person name="Cheung F."/>
            <person name="De Mita S."/>
            <person name="Krishnakumar V."/>
            <person name="Gundlach H."/>
            <person name="Zhou S."/>
            <person name="Mudge J."/>
            <person name="Bharti A.K."/>
            <person name="Murray J.D."/>
            <person name="Naoumkina M.A."/>
            <person name="Rosen B."/>
            <person name="Silverstein K.A."/>
            <person name="Tang H."/>
            <person name="Rombauts S."/>
            <person name="Zhao P.X."/>
            <person name="Zhou P."/>
            <person name="Barbe V."/>
            <person name="Bardou P."/>
            <person name="Bechner M."/>
            <person name="Bellec A."/>
            <person name="Berger A."/>
            <person name="Berges H."/>
            <person name="Bidwell S."/>
            <person name="Bisseling T."/>
            <person name="Choisne N."/>
            <person name="Couloux A."/>
            <person name="Denny R."/>
            <person name="Deshpande S."/>
            <person name="Dai X."/>
            <person name="Doyle J.J."/>
            <person name="Dudez A.M."/>
            <person name="Farmer A.D."/>
            <person name="Fouteau S."/>
            <person name="Franken C."/>
            <person name="Gibelin C."/>
            <person name="Gish J."/>
            <person name="Goldstein S."/>
            <person name="Gonzalez A.J."/>
            <person name="Green P.J."/>
            <person name="Hallab A."/>
            <person name="Hartog M."/>
            <person name="Hua A."/>
            <person name="Humphray S.J."/>
            <person name="Jeong D.H."/>
            <person name="Jing Y."/>
            <person name="Jocker A."/>
            <person name="Kenton S.M."/>
            <person name="Kim D.J."/>
            <person name="Klee K."/>
            <person name="Lai H."/>
            <person name="Lang C."/>
            <person name="Lin S."/>
            <person name="Macmil S.L."/>
            <person name="Magdelenat G."/>
            <person name="Matthews L."/>
            <person name="McCorrison J."/>
            <person name="Monaghan E.L."/>
            <person name="Mun J.H."/>
            <person name="Najar F.Z."/>
            <person name="Nicholson C."/>
            <person name="Noirot C."/>
            <person name="O'Bleness M."/>
            <person name="Paule C.R."/>
            <person name="Poulain J."/>
            <person name="Prion F."/>
            <person name="Qin B."/>
            <person name="Qu C."/>
            <person name="Retzel E.F."/>
            <person name="Riddle C."/>
            <person name="Sallet E."/>
            <person name="Samain S."/>
            <person name="Samson N."/>
            <person name="Sanders I."/>
            <person name="Saurat O."/>
            <person name="Scarpelli C."/>
            <person name="Schiex T."/>
            <person name="Segurens B."/>
            <person name="Severin A.J."/>
            <person name="Sherrier D.J."/>
            <person name="Shi R."/>
            <person name="Sims S."/>
            <person name="Singer S.R."/>
            <person name="Sinharoy S."/>
            <person name="Sterck L."/>
            <person name="Viollet A."/>
            <person name="Wang B.B."/>
            <person name="Wang K."/>
            <person name="Wang M."/>
            <person name="Wang X."/>
            <person name="Warfsmann J."/>
            <person name="Weissenbach J."/>
            <person name="White D.D."/>
            <person name="White J.D."/>
            <person name="Wiley G.B."/>
            <person name="Wincker P."/>
            <person name="Xing Y."/>
            <person name="Yang L."/>
            <person name="Yao Z."/>
            <person name="Ying F."/>
            <person name="Zhai J."/>
            <person name="Zhou L."/>
            <person name="Zuber A."/>
            <person name="Denarie J."/>
            <person name="Dixon R.A."/>
            <person name="May G.D."/>
            <person name="Schwartz D.C."/>
            <person name="Rogers J."/>
            <person name="Quetier F."/>
            <person name="Town C.D."/>
            <person name="Roe B.A."/>
        </authorList>
    </citation>
    <scope>NUCLEOTIDE SEQUENCE [LARGE SCALE GENOMIC DNA]</scope>
    <source>
        <strain evidence="6">A17</strain>
        <strain evidence="7 8">cv. Jemalong A17</strain>
    </source>
</reference>
<dbReference type="EnsemblPlants" id="AES58872">
    <property type="protein sequence ID" value="AES58872"/>
    <property type="gene ID" value="MTR_1g009240"/>
</dbReference>
<dbReference type="PaxDb" id="3880-AES58872"/>
<sequence>MAHTRTYYCIFMFFLFFIYFVPTFGDTDGQVLLRFRSFLSNANALNNWVDESNLCNWAGLLCINNIFYGLRLENMGLGGKIDVDTLLRLPNLVSFSVNNNTFKGPMPEFKKVVSLRALFLSNNKFSGKILDDSFEGMENLKSVFLEKNNFMGHIPVSLAKLPKLWIWTLFNLSNNQLEGPIPIRLSNEPSTSFSANKNLCGKPLSNPCNMSPTKSIVPPNLAPSTQEKGKNHKNG</sequence>
<evidence type="ECO:0000313" key="7">
    <source>
        <dbReference type="EnsemblPlants" id="AES58872"/>
    </source>
</evidence>
<dbReference type="PANTHER" id="PTHR48007">
    <property type="entry name" value="LEUCINE-RICH REPEAT RECEPTOR-LIKE PROTEIN KINASE PXC1"/>
    <property type="match status" value="1"/>
</dbReference>
<dbReference type="STRING" id="3880.G7I571"/>
<keyword evidence="6" id="KW-0808">Transferase</keyword>
<evidence type="ECO:0000313" key="8">
    <source>
        <dbReference type="Proteomes" id="UP000002051"/>
    </source>
</evidence>
<dbReference type="SUPFAM" id="SSF52058">
    <property type="entry name" value="L domain-like"/>
    <property type="match status" value="1"/>
</dbReference>
<dbReference type="OMA" id="DQWVSST"/>
<dbReference type="EMBL" id="CM001217">
    <property type="protein sequence ID" value="AES58872.1"/>
    <property type="molecule type" value="Genomic_DNA"/>
</dbReference>
<accession>G7I571</accession>
<name>G7I571_MEDTR</name>
<dbReference type="InterPro" id="IPR001611">
    <property type="entry name" value="Leu-rich_rpt"/>
</dbReference>
<keyword evidence="4" id="KW-1133">Transmembrane helix</keyword>
<organism evidence="6 8">
    <name type="scientific">Medicago truncatula</name>
    <name type="common">Barrel medic</name>
    <name type="synonym">Medicago tribuloides</name>
    <dbReference type="NCBI Taxonomy" id="3880"/>
    <lineage>
        <taxon>Eukaryota</taxon>
        <taxon>Viridiplantae</taxon>
        <taxon>Streptophyta</taxon>
        <taxon>Embryophyta</taxon>
        <taxon>Tracheophyta</taxon>
        <taxon>Spermatophyta</taxon>
        <taxon>Magnoliopsida</taxon>
        <taxon>eudicotyledons</taxon>
        <taxon>Gunneridae</taxon>
        <taxon>Pentapetalae</taxon>
        <taxon>rosids</taxon>
        <taxon>fabids</taxon>
        <taxon>Fabales</taxon>
        <taxon>Fabaceae</taxon>
        <taxon>Papilionoideae</taxon>
        <taxon>50 kb inversion clade</taxon>
        <taxon>NPAAA clade</taxon>
        <taxon>Hologalegina</taxon>
        <taxon>IRL clade</taxon>
        <taxon>Trifolieae</taxon>
        <taxon>Medicago</taxon>
    </lineage>
</organism>
<dbReference type="Pfam" id="PF08263">
    <property type="entry name" value="LRRNT_2"/>
    <property type="match status" value="1"/>
</dbReference>
<feature type="domain" description="Leucine-rich repeat-containing N-terminal plant-type" evidence="5">
    <location>
        <begin position="26"/>
        <end position="62"/>
    </location>
</feature>